<dbReference type="InterPro" id="IPR000182">
    <property type="entry name" value="GNAT_dom"/>
</dbReference>
<evidence type="ECO:0000256" key="2">
    <source>
        <dbReference type="ARBA" id="ARBA00023315"/>
    </source>
</evidence>
<dbReference type="RefSeq" id="WP_066517099.1">
    <property type="nucleotide sequence ID" value="NZ_AP017655.1"/>
</dbReference>
<protein>
    <submittedName>
        <fullName evidence="4">GCN5-like N-acetyltransferase</fullName>
    </submittedName>
</protein>
<dbReference type="GO" id="GO:0016747">
    <property type="term" value="F:acyltransferase activity, transferring groups other than amino-acyl groups"/>
    <property type="evidence" value="ECO:0007669"/>
    <property type="project" value="InterPro"/>
</dbReference>
<dbReference type="Proteomes" id="UP000218272">
    <property type="component" value="Chromosome SCLO_1"/>
</dbReference>
<dbReference type="AlphaFoldDB" id="A0A1E1F422"/>
<reference evidence="4 5" key="1">
    <citation type="submission" date="2016-10" db="EMBL/GenBank/DDBJ databases">
        <title>Complete Genome Sequence of the Nonylphenol-Degrading Bacterium Sphingobium cloacae JCM 10874T.</title>
        <authorList>
            <person name="Ootsuka M."/>
            <person name="Nishizawa T."/>
            <person name="Ohta H."/>
        </authorList>
    </citation>
    <scope>NUCLEOTIDE SEQUENCE [LARGE SCALE GENOMIC DNA]</scope>
    <source>
        <strain evidence="4 5">JCM 10874</strain>
    </source>
</reference>
<dbReference type="SUPFAM" id="SSF55729">
    <property type="entry name" value="Acyl-CoA N-acyltransferases (Nat)"/>
    <property type="match status" value="1"/>
</dbReference>
<feature type="domain" description="N-acetyltransferase" evidence="3">
    <location>
        <begin position="2"/>
        <end position="148"/>
    </location>
</feature>
<dbReference type="PANTHER" id="PTHR43800:SF1">
    <property type="entry name" value="PEPTIDYL-LYSINE N-ACETYLTRANSFERASE YJAB"/>
    <property type="match status" value="1"/>
</dbReference>
<name>A0A1E1F422_9SPHN</name>
<dbReference type="KEGG" id="sclo:SCLO_1022250"/>
<keyword evidence="2" id="KW-0012">Acyltransferase</keyword>
<dbReference type="CDD" id="cd04301">
    <property type="entry name" value="NAT_SF"/>
    <property type="match status" value="1"/>
</dbReference>
<evidence type="ECO:0000259" key="3">
    <source>
        <dbReference type="PROSITE" id="PS51186"/>
    </source>
</evidence>
<proteinExistence type="predicted"/>
<organism evidence="4 5">
    <name type="scientific">Sphingobium cloacae</name>
    <dbReference type="NCBI Taxonomy" id="120107"/>
    <lineage>
        <taxon>Bacteria</taxon>
        <taxon>Pseudomonadati</taxon>
        <taxon>Pseudomonadota</taxon>
        <taxon>Alphaproteobacteria</taxon>
        <taxon>Sphingomonadales</taxon>
        <taxon>Sphingomonadaceae</taxon>
        <taxon>Sphingobium</taxon>
    </lineage>
</organism>
<dbReference type="PROSITE" id="PS51186">
    <property type="entry name" value="GNAT"/>
    <property type="match status" value="1"/>
</dbReference>
<dbReference type="NCBIfam" id="NF007807">
    <property type="entry name" value="PRK10514.1"/>
    <property type="match status" value="1"/>
</dbReference>
<accession>A0A1E1F422</accession>
<dbReference type="PANTHER" id="PTHR43800">
    <property type="entry name" value="PEPTIDYL-LYSINE N-ACETYLTRANSFERASE YJAB"/>
    <property type="match status" value="1"/>
</dbReference>
<evidence type="ECO:0000313" key="5">
    <source>
        <dbReference type="Proteomes" id="UP000218272"/>
    </source>
</evidence>
<keyword evidence="5" id="KW-1185">Reference proteome</keyword>
<sequence length="148" mass="16616">MWKIRKSNPGDGAQVMRIWRDAVDATHDFLKPEDRDAIEAELSGFLPIAPLWLATDIEDRPLGFMLLDGAHMEALFIDPARRGQGIGRALVRHALALHPILSTDVNEQNAQAVGFYDRLGFTRTGRSERDGQGRLYPLIHLRFSRNGA</sequence>
<dbReference type="InterPro" id="IPR016181">
    <property type="entry name" value="Acyl_CoA_acyltransferase"/>
</dbReference>
<keyword evidence="1 4" id="KW-0808">Transferase</keyword>
<evidence type="ECO:0000256" key="1">
    <source>
        <dbReference type="ARBA" id="ARBA00022679"/>
    </source>
</evidence>
<evidence type="ECO:0000313" key="4">
    <source>
        <dbReference type="EMBL" id="BAV65265.1"/>
    </source>
</evidence>
<dbReference type="Pfam" id="PF13673">
    <property type="entry name" value="Acetyltransf_10"/>
    <property type="match status" value="1"/>
</dbReference>
<dbReference type="EMBL" id="AP017655">
    <property type="protein sequence ID" value="BAV65265.1"/>
    <property type="molecule type" value="Genomic_DNA"/>
</dbReference>
<dbReference type="OrthoDB" id="9797417at2"/>
<dbReference type="Gene3D" id="3.40.630.30">
    <property type="match status" value="1"/>
</dbReference>
<gene>
    <name evidence="4" type="ORF">SCLO_1022250</name>
</gene>